<organism evidence="4 5">
    <name type="scientific">Undibacterium arcticum</name>
    <dbReference type="NCBI Taxonomy" id="1762892"/>
    <lineage>
        <taxon>Bacteria</taxon>
        <taxon>Pseudomonadati</taxon>
        <taxon>Pseudomonadota</taxon>
        <taxon>Betaproteobacteria</taxon>
        <taxon>Burkholderiales</taxon>
        <taxon>Oxalobacteraceae</taxon>
        <taxon>Undibacterium</taxon>
    </lineage>
</organism>
<dbReference type="InterPro" id="IPR015292">
    <property type="entry name" value="Tscrpt_reg_YbiH_C"/>
</dbReference>
<dbReference type="Pfam" id="PF00440">
    <property type="entry name" value="TetR_N"/>
    <property type="match status" value="1"/>
</dbReference>
<dbReference type="SUPFAM" id="SSF46689">
    <property type="entry name" value="Homeodomain-like"/>
    <property type="match status" value="1"/>
</dbReference>
<dbReference type="PROSITE" id="PS50977">
    <property type="entry name" value="HTH_TETR_2"/>
    <property type="match status" value="1"/>
</dbReference>
<dbReference type="PANTHER" id="PTHR30055:SF146">
    <property type="entry name" value="HTH-TYPE TRANSCRIPTIONAL DUAL REGULATOR CECR"/>
    <property type="match status" value="1"/>
</dbReference>
<dbReference type="RefSeq" id="WP_390329439.1">
    <property type="nucleotide sequence ID" value="NZ_JBHRTP010000005.1"/>
</dbReference>
<dbReference type="Pfam" id="PF09209">
    <property type="entry name" value="CecR_C"/>
    <property type="match status" value="1"/>
</dbReference>
<evidence type="ECO:0000256" key="2">
    <source>
        <dbReference type="PROSITE-ProRule" id="PRU00335"/>
    </source>
</evidence>
<feature type="DNA-binding region" description="H-T-H motif" evidence="2">
    <location>
        <begin position="23"/>
        <end position="42"/>
    </location>
</feature>
<sequence length="227" mass="24615">MARVALVRAGLQIFGANSLETASTREIARAAGMNSASVSYYFGGKQGLYMAVMQYVVQTIALRVIPLLDSASEFLAGEHQLPNDCLRHLSRLIESSAMLHSSDKELMSLSNIIMREQARPTDAFDVLYDGILGRLHCVGEELMAAYVTGNPKTSGFSVRFHALLGQGLAFRVARSTAIRAAGWVDIGVSQEAEIKEVVLEYTALILNGLRNSYRHAQKPASLGSPAL</sequence>
<evidence type="ECO:0000256" key="1">
    <source>
        <dbReference type="ARBA" id="ARBA00023125"/>
    </source>
</evidence>
<name>A0ABV7EYN3_9BURK</name>
<evidence type="ECO:0000313" key="4">
    <source>
        <dbReference type="EMBL" id="MFC3106682.1"/>
    </source>
</evidence>
<dbReference type="InterPro" id="IPR050109">
    <property type="entry name" value="HTH-type_TetR-like_transc_reg"/>
</dbReference>
<dbReference type="Gene3D" id="1.10.357.10">
    <property type="entry name" value="Tetracycline Repressor, domain 2"/>
    <property type="match status" value="1"/>
</dbReference>
<keyword evidence="1 2" id="KW-0238">DNA-binding</keyword>
<dbReference type="InterPro" id="IPR036271">
    <property type="entry name" value="Tet_transcr_reg_TetR-rel_C_sf"/>
</dbReference>
<dbReference type="InterPro" id="IPR001647">
    <property type="entry name" value="HTH_TetR"/>
</dbReference>
<evidence type="ECO:0000259" key="3">
    <source>
        <dbReference type="PROSITE" id="PS50977"/>
    </source>
</evidence>
<comment type="caution">
    <text evidence="4">The sequence shown here is derived from an EMBL/GenBank/DDBJ whole genome shotgun (WGS) entry which is preliminary data.</text>
</comment>
<evidence type="ECO:0000313" key="5">
    <source>
        <dbReference type="Proteomes" id="UP001595530"/>
    </source>
</evidence>
<dbReference type="InterPro" id="IPR009057">
    <property type="entry name" value="Homeodomain-like_sf"/>
</dbReference>
<dbReference type="PANTHER" id="PTHR30055">
    <property type="entry name" value="HTH-TYPE TRANSCRIPTIONAL REGULATOR RUTR"/>
    <property type="match status" value="1"/>
</dbReference>
<reference evidence="5" key="1">
    <citation type="journal article" date="2019" name="Int. J. Syst. Evol. Microbiol.">
        <title>The Global Catalogue of Microorganisms (GCM) 10K type strain sequencing project: providing services to taxonomists for standard genome sequencing and annotation.</title>
        <authorList>
            <consortium name="The Broad Institute Genomics Platform"/>
            <consortium name="The Broad Institute Genome Sequencing Center for Infectious Disease"/>
            <person name="Wu L."/>
            <person name="Ma J."/>
        </authorList>
    </citation>
    <scope>NUCLEOTIDE SEQUENCE [LARGE SCALE GENOMIC DNA]</scope>
    <source>
        <strain evidence="5">KCTC 42986</strain>
    </source>
</reference>
<protein>
    <submittedName>
        <fullName evidence="4">CerR family C-terminal domain-containing protein</fullName>
    </submittedName>
</protein>
<proteinExistence type="predicted"/>
<dbReference type="Gene3D" id="1.10.10.60">
    <property type="entry name" value="Homeodomain-like"/>
    <property type="match status" value="1"/>
</dbReference>
<dbReference type="EMBL" id="JBHRTP010000005">
    <property type="protein sequence ID" value="MFC3106682.1"/>
    <property type="molecule type" value="Genomic_DNA"/>
</dbReference>
<keyword evidence="5" id="KW-1185">Reference proteome</keyword>
<dbReference type="SUPFAM" id="SSF48498">
    <property type="entry name" value="Tetracyclin repressor-like, C-terminal domain"/>
    <property type="match status" value="1"/>
</dbReference>
<accession>A0ABV7EYN3</accession>
<gene>
    <name evidence="4" type="ORF">ACFOFO_01680</name>
</gene>
<dbReference type="Proteomes" id="UP001595530">
    <property type="component" value="Unassembled WGS sequence"/>
</dbReference>
<feature type="domain" description="HTH tetR-type" evidence="3">
    <location>
        <begin position="1"/>
        <end position="60"/>
    </location>
</feature>